<comment type="caution">
    <text evidence="3">The sequence shown here is derived from an EMBL/GenBank/DDBJ whole genome shotgun (WGS) entry which is preliminary data.</text>
</comment>
<feature type="region of interest" description="Disordered" evidence="1">
    <location>
        <begin position="243"/>
        <end position="425"/>
    </location>
</feature>
<organism evidence="3 4">
    <name type="scientific">Meganyctiphanes norvegica</name>
    <name type="common">Northern krill</name>
    <name type="synonym">Thysanopoda norvegica</name>
    <dbReference type="NCBI Taxonomy" id="48144"/>
    <lineage>
        <taxon>Eukaryota</taxon>
        <taxon>Metazoa</taxon>
        <taxon>Ecdysozoa</taxon>
        <taxon>Arthropoda</taxon>
        <taxon>Crustacea</taxon>
        <taxon>Multicrustacea</taxon>
        <taxon>Malacostraca</taxon>
        <taxon>Eumalacostraca</taxon>
        <taxon>Eucarida</taxon>
        <taxon>Euphausiacea</taxon>
        <taxon>Euphausiidae</taxon>
        <taxon>Meganyctiphanes</taxon>
    </lineage>
</organism>
<accession>A0AAV2R9V6</accession>
<evidence type="ECO:0000313" key="4">
    <source>
        <dbReference type="Proteomes" id="UP001497623"/>
    </source>
</evidence>
<feature type="compositionally biased region" description="Basic and acidic residues" evidence="1">
    <location>
        <begin position="368"/>
        <end position="380"/>
    </location>
</feature>
<proteinExistence type="predicted"/>
<reference evidence="3 4" key="1">
    <citation type="submission" date="2024-05" db="EMBL/GenBank/DDBJ databases">
        <authorList>
            <person name="Wallberg A."/>
        </authorList>
    </citation>
    <scope>NUCLEOTIDE SEQUENCE [LARGE SCALE GENOMIC DNA]</scope>
</reference>
<feature type="compositionally biased region" description="Low complexity" evidence="1">
    <location>
        <begin position="387"/>
        <end position="402"/>
    </location>
</feature>
<feature type="signal peptide" evidence="2">
    <location>
        <begin position="1"/>
        <end position="16"/>
    </location>
</feature>
<dbReference type="EMBL" id="CAXKWB010017843">
    <property type="protein sequence ID" value="CAL4119866.1"/>
    <property type="molecule type" value="Genomic_DNA"/>
</dbReference>
<name>A0AAV2R9V6_MEGNR</name>
<sequence length="722" mass="79384">MVAMLVGVVVLAALEADHILKSTFIAMTTSIPGSNHNIPTFDKSKVFDLRPINQHESKNILAQKNGYINGHTHVENLKSYPNCNNINKKSSSVLNILSTAGRSYSGSNNNSNSNNNINNNNNNHNNIINNNNKKGNNPVTISSTKQKLQKQNSDPKYSQNTKDTTGITDINNHSRKSRNKSNKKNESSFLANILASVVGKKDYEHSVLRERKTSQSSGHNDSGVERLSVATETDIQIDEHFSKTVKKRSKQCNEEETSSTTTESSNTDELSISERETSSHKSLGIASSSNSSVGKCKKKGNKGKSNNNRNCHSTKVTYGIHEDDPGFEITNTKIKGERKKKDTSNRTNYGDIYQPSTLELPYTLKPLRNKESDREKENRRNNKNKLVKNNESSESIGSGRSSPPSPSWDESQRSGNENLSDIGSQNFNSYKRSQIQPQPLAPRESYSAILLGADKQKAKVTPFAKIPPEKRIEKPLGAIGQKIGNTNIGVNGGGFNGVPGSIGNLNHTNSLFSNLETLSHAQKEEAFARSLYSNGYNEGNALPTATTVSTHSWDPQTLSAPPMSRHPPPGLSRHDTIRRHSTLSEEDWNRNNYLWEGKGYQADPITMSGLHPHQMSVAPTPPSPGLWDSLPSLWYPSFRGGNATSPPHSAPPLNNNMPVNSSPWAANFSYEQQAMAQASQMVIPHENSGGSPPKGLWFDPLRSHGSIWASDNFWSPTAAIPK</sequence>
<gene>
    <name evidence="3" type="ORF">MNOR_LOCUS21833</name>
</gene>
<evidence type="ECO:0000256" key="2">
    <source>
        <dbReference type="SAM" id="SignalP"/>
    </source>
</evidence>
<feature type="compositionally biased region" description="Polar residues" evidence="1">
    <location>
        <begin position="138"/>
        <end position="170"/>
    </location>
</feature>
<feature type="compositionally biased region" description="Basic residues" evidence="1">
    <location>
        <begin position="173"/>
        <end position="182"/>
    </location>
</feature>
<keyword evidence="2" id="KW-0732">Signal</keyword>
<evidence type="ECO:0000313" key="3">
    <source>
        <dbReference type="EMBL" id="CAL4119866.1"/>
    </source>
</evidence>
<feature type="chain" id="PRO_5043461139" evidence="2">
    <location>
        <begin position="17"/>
        <end position="722"/>
    </location>
</feature>
<feature type="non-terminal residue" evidence="3">
    <location>
        <position position="722"/>
    </location>
</feature>
<keyword evidence="4" id="KW-1185">Reference proteome</keyword>
<evidence type="ECO:0000256" key="1">
    <source>
        <dbReference type="SAM" id="MobiDB-lite"/>
    </source>
</evidence>
<feature type="compositionally biased region" description="Low complexity" evidence="1">
    <location>
        <begin position="105"/>
        <end position="137"/>
    </location>
</feature>
<feature type="region of interest" description="Disordered" evidence="1">
    <location>
        <begin position="206"/>
        <end position="226"/>
    </location>
</feature>
<feature type="region of interest" description="Disordered" evidence="1">
    <location>
        <begin position="104"/>
        <end position="185"/>
    </location>
</feature>
<protein>
    <submittedName>
        <fullName evidence="3">Uncharacterized protein</fullName>
    </submittedName>
</protein>
<dbReference type="AlphaFoldDB" id="A0AAV2R9V6"/>
<dbReference type="Proteomes" id="UP001497623">
    <property type="component" value="Unassembled WGS sequence"/>
</dbReference>
<feature type="compositionally biased region" description="Polar residues" evidence="1">
    <location>
        <begin position="413"/>
        <end position="425"/>
    </location>
</feature>